<dbReference type="EMBL" id="MGBR01000001">
    <property type="protein sequence ID" value="OGK73699.1"/>
    <property type="molecule type" value="Genomic_DNA"/>
</dbReference>
<evidence type="ECO:0000256" key="1">
    <source>
        <dbReference type="SAM" id="MobiDB-lite"/>
    </source>
</evidence>
<organism evidence="3 4">
    <name type="scientific">Candidatus Roizmanbacteria bacterium RIFOXYD1_FULL_38_12</name>
    <dbReference type="NCBI Taxonomy" id="1802093"/>
    <lineage>
        <taxon>Bacteria</taxon>
        <taxon>Candidatus Roizmaniibacteriota</taxon>
    </lineage>
</organism>
<keyword evidence="2" id="KW-0472">Membrane</keyword>
<protein>
    <submittedName>
        <fullName evidence="3">Uncharacterized protein</fullName>
    </submittedName>
</protein>
<gene>
    <name evidence="3" type="ORF">A3K52_02845</name>
</gene>
<sequence>MDKNHQNIPLQKDAVIGINNDVSNTPVNKKKPIKKKLIVIFALIGVILCGTVYAMNLLAKSKVVQNSKASALSNICTAQGYEGIPQLGRCNEKTQVYVSRIKNYLGIKYYCCKNTVIKENYDKVCKEMSKDVLNSRNYCQRAWEITCGKGFVASETKCGLGNVNICCVDVIEDTSSKVCQDTGSSEDYCQPTKLSNCGEEYYLDQSLGCSKTMAGLDLYCCRKRKESNNNSSSSTDENINPTETPTVQPTGYTSSNVNSSSIGPCGLKNTQCCDENAWRRCENTTLYCDFITERCLEVTDDICGGLNEMCCGKYVPLTANGGRYVSYCDSSYICRLGGDNENGVCINN</sequence>
<dbReference type="AlphaFoldDB" id="A0A1F7L0S7"/>
<feature type="transmembrane region" description="Helical" evidence="2">
    <location>
        <begin position="37"/>
        <end position="59"/>
    </location>
</feature>
<keyword evidence="2" id="KW-0812">Transmembrane</keyword>
<evidence type="ECO:0000256" key="2">
    <source>
        <dbReference type="SAM" id="Phobius"/>
    </source>
</evidence>
<keyword evidence="2" id="KW-1133">Transmembrane helix</keyword>
<proteinExistence type="predicted"/>
<evidence type="ECO:0000313" key="3">
    <source>
        <dbReference type="EMBL" id="OGK73699.1"/>
    </source>
</evidence>
<reference evidence="3 4" key="1">
    <citation type="journal article" date="2016" name="Nat. Commun.">
        <title>Thousands of microbial genomes shed light on interconnected biogeochemical processes in an aquifer system.</title>
        <authorList>
            <person name="Anantharaman K."/>
            <person name="Brown C.T."/>
            <person name="Hug L.A."/>
            <person name="Sharon I."/>
            <person name="Castelle C.J."/>
            <person name="Probst A.J."/>
            <person name="Thomas B.C."/>
            <person name="Singh A."/>
            <person name="Wilkins M.J."/>
            <person name="Karaoz U."/>
            <person name="Brodie E.L."/>
            <person name="Williams K.H."/>
            <person name="Hubbard S.S."/>
            <person name="Banfield J.F."/>
        </authorList>
    </citation>
    <scope>NUCLEOTIDE SEQUENCE [LARGE SCALE GENOMIC DNA]</scope>
</reference>
<feature type="compositionally biased region" description="Polar residues" evidence="1">
    <location>
        <begin position="235"/>
        <end position="253"/>
    </location>
</feature>
<evidence type="ECO:0000313" key="4">
    <source>
        <dbReference type="Proteomes" id="UP000177050"/>
    </source>
</evidence>
<name>A0A1F7L0S7_9BACT</name>
<feature type="region of interest" description="Disordered" evidence="1">
    <location>
        <begin position="226"/>
        <end position="253"/>
    </location>
</feature>
<comment type="caution">
    <text evidence="3">The sequence shown here is derived from an EMBL/GenBank/DDBJ whole genome shotgun (WGS) entry which is preliminary data.</text>
</comment>
<accession>A0A1F7L0S7</accession>
<dbReference type="Proteomes" id="UP000177050">
    <property type="component" value="Unassembled WGS sequence"/>
</dbReference>